<sequence length="274" mass="29203">MLYLVLVLVVASLGLLIAALTTANTLWAWISVLISVVAGALMVLDWVQNRRRRSRGAPAADRMPEAPAREMPPVQEPMLAPAPPPPAQAAASPPSDNDFDESFEAFEKQLQDPAPLPADREPAYDPPVFGEPPFGTTPPEPVTAVQEPVTDLPAESATGFFQPANDVPADPATAVQRPVAPPEPVTAVQQPVLDANVEPPEEATDATDLLVVSELSAEVVVIDERPRYHLDSCAWLGNRPILPLPVSEARDLGFTPCALCSPDATLAAQQRARS</sequence>
<gene>
    <name evidence="3" type="ORF">SAMN05661093_04662</name>
</gene>
<evidence type="ECO:0000313" key="3">
    <source>
        <dbReference type="EMBL" id="SMD10633.1"/>
    </source>
</evidence>
<feature type="transmembrane region" description="Helical" evidence="2">
    <location>
        <begin position="28"/>
        <end position="47"/>
    </location>
</feature>
<evidence type="ECO:0000256" key="2">
    <source>
        <dbReference type="SAM" id="Phobius"/>
    </source>
</evidence>
<dbReference type="OrthoDB" id="3638805at2"/>
<dbReference type="RefSeq" id="WP_035879355.1">
    <property type="nucleotide sequence ID" value="NZ_FWXV01000003.1"/>
</dbReference>
<feature type="region of interest" description="Disordered" evidence="1">
    <location>
        <begin position="53"/>
        <end position="100"/>
    </location>
</feature>
<evidence type="ECO:0000256" key="1">
    <source>
        <dbReference type="SAM" id="MobiDB-lite"/>
    </source>
</evidence>
<dbReference type="Proteomes" id="UP000192674">
    <property type="component" value="Unassembled WGS sequence"/>
</dbReference>
<protein>
    <submittedName>
        <fullName evidence="3">Uncharacterized protein</fullName>
    </submittedName>
</protein>
<reference evidence="3 4" key="1">
    <citation type="submission" date="2017-04" db="EMBL/GenBank/DDBJ databases">
        <authorList>
            <person name="Afonso C.L."/>
            <person name="Miller P.J."/>
            <person name="Scott M.A."/>
            <person name="Spackman E."/>
            <person name="Goraichik I."/>
            <person name="Dimitrov K.M."/>
            <person name="Suarez D.L."/>
            <person name="Swayne D.E."/>
        </authorList>
    </citation>
    <scope>NUCLEOTIDE SEQUENCE [LARGE SCALE GENOMIC DNA]</scope>
    <source>
        <strain evidence="3 4">DSM 43828</strain>
    </source>
</reference>
<name>A0A1W2ELT3_KIBAR</name>
<keyword evidence="2" id="KW-0472">Membrane</keyword>
<dbReference type="AlphaFoldDB" id="A0A1W2ELT3"/>
<proteinExistence type="predicted"/>
<evidence type="ECO:0000313" key="4">
    <source>
        <dbReference type="Proteomes" id="UP000192674"/>
    </source>
</evidence>
<keyword evidence="2" id="KW-1133">Transmembrane helix</keyword>
<accession>A0A1W2ELT3</accession>
<keyword evidence="4" id="KW-1185">Reference proteome</keyword>
<dbReference type="EMBL" id="FWXV01000003">
    <property type="protein sequence ID" value="SMD10633.1"/>
    <property type="molecule type" value="Genomic_DNA"/>
</dbReference>
<keyword evidence="2" id="KW-0812">Transmembrane</keyword>
<organism evidence="3 4">
    <name type="scientific">Kibdelosporangium aridum</name>
    <dbReference type="NCBI Taxonomy" id="2030"/>
    <lineage>
        <taxon>Bacteria</taxon>
        <taxon>Bacillati</taxon>
        <taxon>Actinomycetota</taxon>
        <taxon>Actinomycetes</taxon>
        <taxon>Pseudonocardiales</taxon>
        <taxon>Pseudonocardiaceae</taxon>
        <taxon>Kibdelosporangium</taxon>
    </lineage>
</organism>